<dbReference type="RefSeq" id="XP_027255644.1">
    <property type="nucleotide sequence ID" value="XM_027399843.2"/>
</dbReference>
<reference evidence="5" key="3">
    <citation type="submission" date="2025-08" db="UniProtKB">
        <authorList>
            <consortium name="RefSeq"/>
        </authorList>
    </citation>
    <scope>IDENTIFICATION</scope>
    <source>
        <strain evidence="5">17A/GY</strain>
        <tissue evidence="5">Liver</tissue>
    </source>
</reference>
<dbReference type="InterPro" id="IPR023210">
    <property type="entry name" value="NADP_OxRdtase_dom"/>
</dbReference>
<sequence>MVDSVDGFSYVEPFLHLWDGAYLIWIFLKGCPALSWQDLTVTLFCVLFVYFGQHTVSSQGHSLDVTSSAAVVRAFLQGGHNEIDTAFVYAEGQSESILGGLGLGLAPSGHKVEIATKSVPTLGTSSTLDNIRFQLETSLKRLRCPQVDLFYLHMPDHSTPIEDTLKTCHQLHQEGKFVELGLSNYSSWEVAEICTLCKKNGWILPTVYQGMYNATTRQVEKELFPCLRHFGLRFYAYTPLAGGLLTGKYKYEVENGKQPLSRLFGKKWDYFYRDCFWKENYLKGIDLVKKSLNTTYGGSAPSLTSAALRWMYHHSQLQGNRGDAVILGMSSLEQLEQNLAAAQEGPLEPAVVDAFNQAWNLVAHECPNYFR</sequence>
<organism evidence="4 5">
    <name type="scientific">Cricetulus griseus</name>
    <name type="common">Chinese hamster</name>
    <name type="synonym">Cricetulus barabensis griseus</name>
    <dbReference type="NCBI Taxonomy" id="10029"/>
    <lineage>
        <taxon>Eukaryota</taxon>
        <taxon>Metazoa</taxon>
        <taxon>Chordata</taxon>
        <taxon>Craniata</taxon>
        <taxon>Vertebrata</taxon>
        <taxon>Euteleostomi</taxon>
        <taxon>Mammalia</taxon>
        <taxon>Eutheria</taxon>
        <taxon>Euarchontoglires</taxon>
        <taxon>Glires</taxon>
        <taxon>Rodentia</taxon>
        <taxon>Myomorpha</taxon>
        <taxon>Muroidea</taxon>
        <taxon>Cricetidae</taxon>
        <taxon>Cricetinae</taxon>
        <taxon>Cricetulus</taxon>
    </lineage>
</organism>
<dbReference type="PANTHER" id="PTHR43364">
    <property type="entry name" value="NADH-SPECIFIC METHYLGLYOXAL REDUCTASE-RELATED"/>
    <property type="match status" value="1"/>
</dbReference>
<dbReference type="PANTHER" id="PTHR43364:SF4">
    <property type="entry name" value="NAD(P)-LINKED OXIDOREDUCTASE SUPERFAMILY PROTEIN"/>
    <property type="match status" value="1"/>
</dbReference>
<evidence type="ECO:0000313" key="4">
    <source>
        <dbReference type="Proteomes" id="UP001108280"/>
    </source>
</evidence>
<evidence type="ECO:0000259" key="3">
    <source>
        <dbReference type="Pfam" id="PF00248"/>
    </source>
</evidence>
<dbReference type="GO" id="GO:0016491">
    <property type="term" value="F:oxidoreductase activity"/>
    <property type="evidence" value="ECO:0007669"/>
    <property type="project" value="UniProtKB-KW"/>
</dbReference>
<dbReference type="RefSeq" id="XP_027295484.1">
    <property type="nucleotide sequence ID" value="XM_027439683.2"/>
</dbReference>
<dbReference type="AlphaFoldDB" id="A0A9J7JC84"/>
<keyword evidence="1" id="KW-0560">Oxidoreductase</keyword>
<name>A0A9J7JC84_CRIGR</name>
<comment type="similarity">
    <text evidence="2">Belongs to the aldo/keto reductase family. Aldo/keto reductase 2 subfamily.</text>
</comment>
<reference evidence="4" key="2">
    <citation type="journal article" date="2020" name="Biotechnol. Bioeng.">
        <title>Chromosome-scale scaffolds for the Chinese hamster reference genome assembly to facilitate the study of the CHO epigenome.</title>
        <authorList>
            <person name="Hilliard W."/>
            <person name="MacDonald M."/>
            <person name="Lee K.H."/>
        </authorList>
    </citation>
    <scope>NUCLEOTIDE SEQUENCE [LARGE SCALE GENOMIC DNA]</scope>
    <source>
        <strain evidence="4">17A/GY</strain>
    </source>
</reference>
<accession>A0A9J7JC84</accession>
<dbReference type="OrthoDB" id="48988at2759"/>
<dbReference type="InterPro" id="IPR036812">
    <property type="entry name" value="NAD(P)_OxRdtase_dom_sf"/>
</dbReference>
<dbReference type="CDD" id="cd19075">
    <property type="entry name" value="AKR_AKR7A1-5"/>
    <property type="match status" value="1"/>
</dbReference>
<dbReference type="GeneID" id="100751467"/>
<dbReference type="SUPFAM" id="SSF51430">
    <property type="entry name" value="NAD(P)-linked oxidoreductase"/>
    <property type="match status" value="1"/>
</dbReference>
<dbReference type="KEGG" id="cge:100751467"/>
<dbReference type="InterPro" id="IPR050523">
    <property type="entry name" value="AKR_Detox_Biosynth"/>
</dbReference>
<dbReference type="Proteomes" id="UP001108280">
    <property type="component" value="Chromosome 2"/>
</dbReference>
<evidence type="ECO:0000256" key="2">
    <source>
        <dbReference type="ARBA" id="ARBA00038157"/>
    </source>
</evidence>
<reference evidence="4" key="1">
    <citation type="journal article" date="2018" name="Biotechnol. Bioeng.">
        <title>A reference genome of the Chinese hamster based on a hybrid assembly strategy.</title>
        <authorList>
            <person name="Rupp O."/>
            <person name="MacDonald M.L."/>
            <person name="Li S."/>
            <person name="Dhiman H."/>
            <person name="Polson S."/>
            <person name="Griep S."/>
            <person name="Heffner K."/>
            <person name="Hernandez I."/>
            <person name="Brinkrolf K."/>
            <person name="Jadhav V."/>
            <person name="Samoudi M."/>
            <person name="Hao H."/>
            <person name="Kingham B."/>
            <person name="Goesmann A."/>
            <person name="Betenbaugh M.J."/>
            <person name="Lewis N.E."/>
            <person name="Borth N."/>
            <person name="Lee K.H."/>
        </authorList>
    </citation>
    <scope>NUCLEOTIDE SEQUENCE [LARGE SCALE GENOMIC DNA]</scope>
    <source>
        <strain evidence="4">17A/GY</strain>
    </source>
</reference>
<protein>
    <submittedName>
        <fullName evidence="5">Aflatoxin B1 aldehyde reductase member 3 isoform X1</fullName>
    </submittedName>
</protein>
<dbReference type="Gene3D" id="3.20.20.100">
    <property type="entry name" value="NADP-dependent oxidoreductase domain"/>
    <property type="match status" value="1"/>
</dbReference>
<feature type="domain" description="NADP-dependent oxidoreductase" evidence="3">
    <location>
        <begin position="51"/>
        <end position="359"/>
    </location>
</feature>
<evidence type="ECO:0000256" key="1">
    <source>
        <dbReference type="ARBA" id="ARBA00023002"/>
    </source>
</evidence>
<gene>
    <name evidence="5" type="primary">LOC100751467</name>
</gene>
<keyword evidence="4" id="KW-1185">Reference proteome</keyword>
<evidence type="ECO:0000313" key="5">
    <source>
        <dbReference type="RefSeq" id="XP_027255644.1"/>
    </source>
</evidence>
<dbReference type="Pfam" id="PF00248">
    <property type="entry name" value="Aldo_ket_red"/>
    <property type="match status" value="1"/>
</dbReference>
<proteinExistence type="inferred from homology"/>